<sequence length="197" mass="22386">MQAPHTLRHIETKHAIDFLKEKEEKKITAECEKLLKVLPSLSRNEVYESHFSDMNTKTLAGDPELQQKISKQISNEYTEKMTKIQCKMDTQSIDLRAAEKQIKQQQKEMAATVQTVKTELTLKHAEDSRQLNERIIQLESIVKDLIKQKPVQAPEEPAAPAVNPRDAAARQFGISNQISKPIVNHSDEASTSKMDLN</sequence>
<keyword evidence="4" id="KW-1185">Reference proteome</keyword>
<proteinExistence type="predicted"/>
<gene>
    <name evidence="3" type="ORF">GSOID_T00003960001</name>
</gene>
<dbReference type="EMBL" id="FN653167">
    <property type="protein sequence ID" value="CBY13203.1"/>
    <property type="molecule type" value="Genomic_DNA"/>
</dbReference>
<evidence type="ECO:0000256" key="1">
    <source>
        <dbReference type="SAM" id="Coils"/>
    </source>
</evidence>
<feature type="compositionally biased region" description="Low complexity" evidence="2">
    <location>
        <begin position="152"/>
        <end position="166"/>
    </location>
</feature>
<accession>E4XTZ1</accession>
<keyword evidence="1" id="KW-0175">Coiled coil</keyword>
<feature type="compositionally biased region" description="Basic and acidic residues" evidence="2">
    <location>
        <begin position="185"/>
        <end position="197"/>
    </location>
</feature>
<protein>
    <submittedName>
        <fullName evidence="3">Uncharacterized protein</fullName>
    </submittedName>
</protein>
<name>E4XTZ1_OIKDI</name>
<evidence type="ECO:0000313" key="4">
    <source>
        <dbReference type="Proteomes" id="UP000001307"/>
    </source>
</evidence>
<feature type="coiled-coil region" evidence="1">
    <location>
        <begin position="88"/>
        <end position="148"/>
    </location>
</feature>
<dbReference type="InParanoid" id="E4XTZ1"/>
<dbReference type="AlphaFoldDB" id="E4XTZ1"/>
<evidence type="ECO:0000256" key="2">
    <source>
        <dbReference type="SAM" id="MobiDB-lite"/>
    </source>
</evidence>
<dbReference type="Proteomes" id="UP000001307">
    <property type="component" value="Unassembled WGS sequence"/>
</dbReference>
<evidence type="ECO:0000313" key="3">
    <source>
        <dbReference type="EMBL" id="CBY13203.1"/>
    </source>
</evidence>
<feature type="region of interest" description="Disordered" evidence="2">
    <location>
        <begin position="152"/>
        <end position="197"/>
    </location>
</feature>
<organism evidence="3">
    <name type="scientific">Oikopleura dioica</name>
    <name type="common">Tunicate</name>
    <dbReference type="NCBI Taxonomy" id="34765"/>
    <lineage>
        <taxon>Eukaryota</taxon>
        <taxon>Metazoa</taxon>
        <taxon>Chordata</taxon>
        <taxon>Tunicata</taxon>
        <taxon>Appendicularia</taxon>
        <taxon>Copelata</taxon>
        <taxon>Oikopleuridae</taxon>
        <taxon>Oikopleura</taxon>
    </lineage>
</organism>
<reference evidence="3" key="1">
    <citation type="journal article" date="2010" name="Science">
        <title>Plasticity of animal genome architecture unmasked by rapid evolution of a pelagic tunicate.</title>
        <authorList>
            <person name="Denoeud F."/>
            <person name="Henriet S."/>
            <person name="Mungpakdee S."/>
            <person name="Aury J.M."/>
            <person name="Da Silva C."/>
            <person name="Brinkmann H."/>
            <person name="Mikhaleva J."/>
            <person name="Olsen L.C."/>
            <person name="Jubin C."/>
            <person name="Canestro C."/>
            <person name="Bouquet J.M."/>
            <person name="Danks G."/>
            <person name="Poulain J."/>
            <person name="Campsteijn C."/>
            <person name="Adamski M."/>
            <person name="Cross I."/>
            <person name="Yadetie F."/>
            <person name="Muffato M."/>
            <person name="Louis A."/>
            <person name="Butcher S."/>
            <person name="Tsagkogeorga G."/>
            <person name="Konrad A."/>
            <person name="Singh S."/>
            <person name="Jensen M.F."/>
            <person name="Cong E.H."/>
            <person name="Eikeseth-Otteraa H."/>
            <person name="Noel B."/>
            <person name="Anthouard V."/>
            <person name="Porcel B.M."/>
            <person name="Kachouri-Lafond R."/>
            <person name="Nishino A."/>
            <person name="Ugolini M."/>
            <person name="Chourrout P."/>
            <person name="Nishida H."/>
            <person name="Aasland R."/>
            <person name="Huzurbazar S."/>
            <person name="Westhof E."/>
            <person name="Delsuc F."/>
            <person name="Lehrach H."/>
            <person name="Reinhardt R."/>
            <person name="Weissenbach J."/>
            <person name="Roy S.W."/>
            <person name="Artiguenave F."/>
            <person name="Postlethwait J.H."/>
            <person name="Manak J.R."/>
            <person name="Thompson E.M."/>
            <person name="Jaillon O."/>
            <person name="Du Pasquier L."/>
            <person name="Boudinot P."/>
            <person name="Liberles D.A."/>
            <person name="Volff J.N."/>
            <person name="Philippe H."/>
            <person name="Lenhard B."/>
            <person name="Roest Crollius H."/>
            <person name="Wincker P."/>
            <person name="Chourrout D."/>
        </authorList>
    </citation>
    <scope>NUCLEOTIDE SEQUENCE [LARGE SCALE GENOMIC DNA]</scope>
</reference>